<evidence type="ECO:0000313" key="3">
    <source>
        <dbReference type="EMBL" id="UYV83778.1"/>
    </source>
</evidence>
<keyword evidence="4" id="KW-1185">Reference proteome</keyword>
<dbReference type="EMBL" id="CP092886">
    <property type="protein sequence ID" value="UYV83778.1"/>
    <property type="molecule type" value="Genomic_DNA"/>
</dbReference>
<sequence>MNSYFEQTAGFYGSGGGAGPTATGAEQAYRFPQGLLVPPAYPAAPQASRPESYVDPGAVNAAPPPAPPPQQSAASKLYPGSATDSVFKPECLVKEQNGFDQAVKSWTSSVHRAAAAAAAASDPMRPFDARGVVSDAWSTCCQNSPVVAQAPTNAFYPWMAIAGLCEYPSFSLNLSIPVSVGLGKYVSRDCAYLL</sequence>
<protein>
    <submittedName>
        <fullName evidence="3">Ubx</fullName>
    </submittedName>
</protein>
<evidence type="ECO:0000313" key="4">
    <source>
        <dbReference type="Proteomes" id="UP001235939"/>
    </source>
</evidence>
<name>A0ABY6LRJ8_9ARAC</name>
<dbReference type="Proteomes" id="UP001235939">
    <property type="component" value="Chromosome X"/>
</dbReference>
<evidence type="ECO:0000256" key="1">
    <source>
        <dbReference type="SAM" id="MobiDB-lite"/>
    </source>
</evidence>
<proteinExistence type="predicted"/>
<dbReference type="EMBL" id="CP092886">
    <property type="protein sequence ID" value="UYV83777.1"/>
    <property type="molecule type" value="Genomic_DNA"/>
</dbReference>
<evidence type="ECO:0000313" key="2">
    <source>
        <dbReference type="EMBL" id="UYV83777.1"/>
    </source>
</evidence>
<organism evidence="3 4">
    <name type="scientific">Cordylochernes scorpioides</name>
    <dbReference type="NCBI Taxonomy" id="51811"/>
    <lineage>
        <taxon>Eukaryota</taxon>
        <taxon>Metazoa</taxon>
        <taxon>Ecdysozoa</taxon>
        <taxon>Arthropoda</taxon>
        <taxon>Chelicerata</taxon>
        <taxon>Arachnida</taxon>
        <taxon>Pseudoscorpiones</taxon>
        <taxon>Cheliferoidea</taxon>
        <taxon>Chernetidae</taxon>
        <taxon>Cordylochernes</taxon>
    </lineage>
</organism>
<accession>A0ABY6LRJ8</accession>
<reference evidence="3 4" key="1">
    <citation type="submission" date="2022-03" db="EMBL/GenBank/DDBJ databases">
        <title>A chromosomal length assembly of Cordylochernes scorpioides.</title>
        <authorList>
            <person name="Zeh D."/>
            <person name="Zeh J."/>
        </authorList>
    </citation>
    <scope>NUCLEOTIDE SEQUENCE [LARGE SCALE GENOMIC DNA]</scope>
    <source>
        <strain evidence="3">IN4F17</strain>
        <tissue evidence="3">Whole Body</tissue>
    </source>
</reference>
<feature type="region of interest" description="Disordered" evidence="1">
    <location>
        <begin position="40"/>
        <end position="77"/>
    </location>
</feature>
<gene>
    <name evidence="2" type="ORF">LAZ67_X000108</name>
    <name evidence="3" type="ORF">LAZ67_X000109</name>
</gene>